<feature type="domain" description="Copper amine oxidase-like N-terminal" evidence="2">
    <location>
        <begin position="40"/>
        <end position="145"/>
    </location>
</feature>
<evidence type="ECO:0000313" key="4">
    <source>
        <dbReference type="Proteomes" id="UP000565468"/>
    </source>
</evidence>
<dbReference type="InterPro" id="IPR012854">
    <property type="entry name" value="Cu_amine_oxidase-like_N"/>
</dbReference>
<comment type="caution">
    <text evidence="3">The sequence shown here is derived from an EMBL/GenBank/DDBJ whole genome shotgun (WGS) entry which is preliminary data.</text>
</comment>
<reference evidence="3 4" key="1">
    <citation type="submission" date="2020-04" db="EMBL/GenBank/DDBJ databases">
        <title>Paenibacillus algicola sp. nov., a novel marine bacterium producing alginate lyase.</title>
        <authorList>
            <person name="Huang H."/>
        </authorList>
    </citation>
    <scope>NUCLEOTIDE SEQUENCE [LARGE SCALE GENOMIC DNA]</scope>
    <source>
        <strain evidence="3 4">L7-75</strain>
    </source>
</reference>
<dbReference type="Gene3D" id="3.30.457.10">
    <property type="entry name" value="Copper amine oxidase-like, N-terminal domain"/>
    <property type="match status" value="1"/>
</dbReference>
<dbReference type="RefSeq" id="WP_169504454.1">
    <property type="nucleotide sequence ID" value="NZ_JABBPN010000005.1"/>
</dbReference>
<evidence type="ECO:0000259" key="2">
    <source>
        <dbReference type="Pfam" id="PF07833"/>
    </source>
</evidence>
<dbReference type="SUPFAM" id="SSF55383">
    <property type="entry name" value="Copper amine oxidase, domain N"/>
    <property type="match status" value="1"/>
</dbReference>
<dbReference type="Proteomes" id="UP000565468">
    <property type="component" value="Unassembled WGS sequence"/>
</dbReference>
<dbReference type="Pfam" id="PF07833">
    <property type="entry name" value="Cu_amine_oxidN1"/>
    <property type="match status" value="1"/>
</dbReference>
<keyword evidence="1" id="KW-0732">Signal</keyword>
<feature type="signal peptide" evidence="1">
    <location>
        <begin position="1"/>
        <end position="29"/>
    </location>
</feature>
<organism evidence="3 4">
    <name type="scientific">Paenibacillus lemnae</name>
    <dbReference type="NCBI Taxonomy" id="1330551"/>
    <lineage>
        <taxon>Bacteria</taxon>
        <taxon>Bacillati</taxon>
        <taxon>Bacillota</taxon>
        <taxon>Bacilli</taxon>
        <taxon>Bacillales</taxon>
        <taxon>Paenibacillaceae</taxon>
        <taxon>Paenibacillus</taxon>
    </lineage>
</organism>
<name>A0A848M4G5_PAELE</name>
<protein>
    <submittedName>
        <fullName evidence="3">Copper amine oxidase N-terminal domain-containing protein</fullName>
    </submittedName>
</protein>
<dbReference type="EMBL" id="JABBPN010000005">
    <property type="protein sequence ID" value="NMO95675.1"/>
    <property type="molecule type" value="Genomic_DNA"/>
</dbReference>
<feature type="chain" id="PRO_5032686355" evidence="1">
    <location>
        <begin position="30"/>
        <end position="314"/>
    </location>
</feature>
<sequence>MGVRKTWCVAFLSIVLAGGLMMAEGQAVAASNTQVEVLLDARKLSFPDAKPFQDQQGSVMVPIRFVSEALGAKISWSKARGVTKVDLKKGDNLVSMIVGQDTALINGKSKSYGTKIIIKQNRTFVPLRLVSEGLGEKVQWDKVGRWVWIGERGFRNTDDKEFKLQSLKDFKQYTKADKFFTKFNGESYDGIKIISFKDLPIKLGNGEVIYDIKIEKSFKKDYIAIRSSQRGTPIFFMLKDDFVKYRYGVDNAFINHKDGTATNFYPIVSTSDKFQNGVYVKDYVWTDFNFQLVDYIAFSTDKPENYIVALSNPF</sequence>
<dbReference type="AlphaFoldDB" id="A0A848M4G5"/>
<evidence type="ECO:0000313" key="3">
    <source>
        <dbReference type="EMBL" id="NMO95675.1"/>
    </source>
</evidence>
<proteinExistence type="predicted"/>
<dbReference type="InterPro" id="IPR036582">
    <property type="entry name" value="Mao_N_sf"/>
</dbReference>
<gene>
    <name evidence="3" type="ORF">HII30_07800</name>
</gene>
<evidence type="ECO:0000256" key="1">
    <source>
        <dbReference type="SAM" id="SignalP"/>
    </source>
</evidence>
<keyword evidence="4" id="KW-1185">Reference proteome</keyword>
<accession>A0A848M4G5</accession>